<feature type="transmembrane region" description="Helical" evidence="7">
    <location>
        <begin position="136"/>
        <end position="153"/>
    </location>
</feature>
<reference evidence="9 10" key="1">
    <citation type="submission" date="2016-10" db="EMBL/GenBank/DDBJ databases">
        <title>Draft Genome sequence of Roseomonas sp. strain M3.</title>
        <authorList>
            <person name="Subhash Y."/>
            <person name="Lee S."/>
        </authorList>
    </citation>
    <scope>NUCLEOTIDE SEQUENCE [LARGE SCALE GENOMIC DNA]</scope>
    <source>
        <strain evidence="9 10">M3</strain>
    </source>
</reference>
<feature type="transmembrane region" description="Helical" evidence="7">
    <location>
        <begin position="57"/>
        <end position="78"/>
    </location>
</feature>
<feature type="transmembrane region" description="Helical" evidence="7">
    <location>
        <begin position="212"/>
        <end position="233"/>
    </location>
</feature>
<gene>
    <name evidence="9" type="ORF">BKE38_00760</name>
</gene>
<dbReference type="Pfam" id="PF01757">
    <property type="entry name" value="Acyl_transf_3"/>
    <property type="match status" value="1"/>
</dbReference>
<evidence type="ECO:0000256" key="1">
    <source>
        <dbReference type="ARBA" id="ARBA00004651"/>
    </source>
</evidence>
<feature type="transmembrane region" description="Helical" evidence="7">
    <location>
        <begin position="307"/>
        <end position="327"/>
    </location>
</feature>
<comment type="subcellular location">
    <subcellularLocation>
        <location evidence="1">Cell membrane</location>
        <topology evidence="1">Multi-pass membrane protein</topology>
    </subcellularLocation>
</comment>
<dbReference type="PANTHER" id="PTHR40074:SF2">
    <property type="entry name" value="O-ACETYLTRANSFERASE WECH"/>
    <property type="match status" value="1"/>
</dbReference>
<proteinExistence type="inferred from homology"/>
<evidence type="ECO:0000256" key="5">
    <source>
        <dbReference type="ARBA" id="ARBA00022989"/>
    </source>
</evidence>
<evidence type="ECO:0000256" key="4">
    <source>
        <dbReference type="ARBA" id="ARBA00022692"/>
    </source>
</evidence>
<keyword evidence="6 7" id="KW-0472">Membrane</keyword>
<comment type="caution">
    <text evidence="9">The sequence shown here is derived from an EMBL/GenBank/DDBJ whole genome shotgun (WGS) entry which is preliminary data.</text>
</comment>
<dbReference type="RefSeq" id="WP_076955463.1">
    <property type="nucleotide sequence ID" value="NZ_MLCO01000005.1"/>
</dbReference>
<feature type="transmembrane region" description="Helical" evidence="7">
    <location>
        <begin position="245"/>
        <end position="264"/>
    </location>
</feature>
<dbReference type="InterPro" id="IPR002656">
    <property type="entry name" value="Acyl_transf_3_dom"/>
</dbReference>
<feature type="transmembrane region" description="Helical" evidence="7">
    <location>
        <begin position="276"/>
        <end position="295"/>
    </location>
</feature>
<dbReference type="PANTHER" id="PTHR40074">
    <property type="entry name" value="O-ACETYLTRANSFERASE WECH"/>
    <property type="match status" value="1"/>
</dbReference>
<feature type="domain" description="Acyltransferase 3" evidence="8">
    <location>
        <begin position="18"/>
        <end position="322"/>
    </location>
</feature>
<sequence>MPRHLPHSPGDAGARSRWADHARAIGITLVVIGHVLRGLVQSGILPPSPAVLLLDSVIYSFHMPLLFFVSGLLFAGSLARHGRGGTFRGKLERLIPPYLVWSLLQGSIEVMLAGATNNRTGWAEVLALLWQPRAQFWFLYALALVMLLALLLYRDAAARRSLAPPLLGLALYLAAPWLPDNLYLDYLAGYFVFFAFGVWAEQALPRLAARAWPLTLWGLAVAALLQVYVQLLLQAGDAGPGPARLSLAATAILATLALSMLLGRRRHPWAEAVGRASMPIFLMHILAASGLRVVLQRGLGLDDPALHGVLGIAAGLAAPMLAASLWARHLAPALPVWTARLGWRLAADRG</sequence>
<dbReference type="GO" id="GO:0005886">
    <property type="term" value="C:plasma membrane"/>
    <property type="evidence" value="ECO:0007669"/>
    <property type="project" value="UniProtKB-SubCell"/>
</dbReference>
<organism evidence="9 10">
    <name type="scientific">Teichococcus deserti</name>
    <dbReference type="NCBI Taxonomy" id="1817963"/>
    <lineage>
        <taxon>Bacteria</taxon>
        <taxon>Pseudomonadati</taxon>
        <taxon>Pseudomonadota</taxon>
        <taxon>Alphaproteobacteria</taxon>
        <taxon>Acetobacterales</taxon>
        <taxon>Roseomonadaceae</taxon>
        <taxon>Roseomonas</taxon>
    </lineage>
</organism>
<dbReference type="AlphaFoldDB" id="A0A1V2H9F2"/>
<evidence type="ECO:0000259" key="8">
    <source>
        <dbReference type="Pfam" id="PF01757"/>
    </source>
</evidence>
<dbReference type="Proteomes" id="UP000188879">
    <property type="component" value="Unassembled WGS sequence"/>
</dbReference>
<accession>A0A1V2H9F2</accession>
<keyword evidence="5 7" id="KW-1133">Transmembrane helix</keyword>
<dbReference type="GO" id="GO:0016413">
    <property type="term" value="F:O-acetyltransferase activity"/>
    <property type="evidence" value="ECO:0007669"/>
    <property type="project" value="TreeGrafter"/>
</dbReference>
<evidence type="ECO:0000256" key="2">
    <source>
        <dbReference type="ARBA" id="ARBA00007400"/>
    </source>
</evidence>
<dbReference type="EMBL" id="MLCO01000005">
    <property type="protein sequence ID" value="ONG59002.1"/>
    <property type="molecule type" value="Genomic_DNA"/>
</dbReference>
<name>A0A1V2H9F2_9PROT</name>
<comment type="similarity">
    <text evidence="2">Belongs to the acyltransferase 3 family.</text>
</comment>
<dbReference type="OrthoDB" id="9814956at2"/>
<evidence type="ECO:0000256" key="7">
    <source>
        <dbReference type="SAM" id="Phobius"/>
    </source>
</evidence>
<evidence type="ECO:0000313" key="10">
    <source>
        <dbReference type="Proteomes" id="UP000188879"/>
    </source>
</evidence>
<evidence type="ECO:0000313" key="9">
    <source>
        <dbReference type="EMBL" id="ONG59002.1"/>
    </source>
</evidence>
<evidence type="ECO:0000256" key="6">
    <source>
        <dbReference type="ARBA" id="ARBA00023136"/>
    </source>
</evidence>
<feature type="transmembrane region" description="Helical" evidence="7">
    <location>
        <begin position="183"/>
        <end position="200"/>
    </location>
</feature>
<evidence type="ECO:0000256" key="3">
    <source>
        <dbReference type="ARBA" id="ARBA00022475"/>
    </source>
</evidence>
<protein>
    <recommendedName>
        <fullName evidence="8">Acyltransferase 3 domain-containing protein</fullName>
    </recommendedName>
</protein>
<keyword evidence="10" id="KW-1185">Reference proteome</keyword>
<keyword evidence="4 7" id="KW-0812">Transmembrane</keyword>
<keyword evidence="3" id="KW-1003">Cell membrane</keyword>
<dbReference type="GO" id="GO:0009246">
    <property type="term" value="P:enterobacterial common antigen biosynthetic process"/>
    <property type="evidence" value="ECO:0007669"/>
    <property type="project" value="TreeGrafter"/>
</dbReference>